<dbReference type="InterPro" id="IPR023210">
    <property type="entry name" value="NADP_OxRdtase_dom"/>
</dbReference>
<dbReference type="SUPFAM" id="SSF51430">
    <property type="entry name" value="NAD(P)-linked oxidoreductase"/>
    <property type="match status" value="1"/>
</dbReference>
<keyword evidence="3 4" id="KW-0406">Ion transport</keyword>
<dbReference type="InterPro" id="IPR050791">
    <property type="entry name" value="Aldo-Keto_reductase"/>
</dbReference>
<keyword evidence="1 4" id="KW-0813">Transport</keyword>
<organism evidence="6 7">
    <name type="scientific">Thanatephorus cucumeris (strain AG1-IB / isolate 7/3/14)</name>
    <name type="common">Lettuce bottom rot fungus</name>
    <name type="synonym">Rhizoctonia solani</name>
    <dbReference type="NCBI Taxonomy" id="1108050"/>
    <lineage>
        <taxon>Eukaryota</taxon>
        <taxon>Fungi</taxon>
        <taxon>Dikarya</taxon>
        <taxon>Basidiomycota</taxon>
        <taxon>Agaricomycotina</taxon>
        <taxon>Agaricomycetes</taxon>
        <taxon>Cantharellales</taxon>
        <taxon>Ceratobasidiaceae</taxon>
        <taxon>Rhizoctonia</taxon>
        <taxon>Rhizoctonia solani AG-1</taxon>
    </lineage>
</organism>
<gene>
    <name evidence="6" type="ORF">RSOLAG1IB_10337</name>
</gene>
<dbReference type="STRING" id="1108050.A0A0B7G1B0"/>
<evidence type="ECO:0000313" key="6">
    <source>
        <dbReference type="EMBL" id="CEL62273.1"/>
    </source>
</evidence>
<comment type="subunit">
    <text evidence="4">V-ATPase is a heteromultimeric enzyme composed of a peripheral catalytic V1 complex (components A to H) attached to an integral membrane V0 proton pore complex (components: a, c, c', c'', d, e, f and VOA1). The decameric c-ring forms the proton-conducting pore, and is composed of eight proteolipid subunits c, one subunit c' and one subunit c''.</text>
</comment>
<dbReference type="InterPro" id="IPR000245">
    <property type="entry name" value="ATPase_proteolipid_csu"/>
</dbReference>
<dbReference type="EMBL" id="LN679164">
    <property type="protein sequence ID" value="CEL62273.1"/>
    <property type="molecule type" value="Genomic_DNA"/>
</dbReference>
<dbReference type="Proteomes" id="UP000059188">
    <property type="component" value="Unassembled WGS sequence"/>
</dbReference>
<dbReference type="PANTHER" id="PTHR43625">
    <property type="entry name" value="AFLATOXIN B1 ALDEHYDE REDUCTASE"/>
    <property type="match status" value="1"/>
</dbReference>
<dbReference type="AlphaFoldDB" id="A0A0B7G1B0"/>
<keyword evidence="4" id="KW-0926">Vacuole</keyword>
<dbReference type="SUPFAM" id="SSF81333">
    <property type="entry name" value="F1F0 ATP synthase subunit C"/>
    <property type="match status" value="1"/>
</dbReference>
<keyword evidence="7" id="KW-1185">Reference proteome</keyword>
<proteinExistence type="inferred from homology"/>
<evidence type="ECO:0000259" key="5">
    <source>
        <dbReference type="Pfam" id="PF00248"/>
    </source>
</evidence>
<keyword evidence="4" id="KW-0375">Hydrogen ion transport</keyword>
<dbReference type="Gene3D" id="3.20.20.100">
    <property type="entry name" value="NADP-dependent oxidoreductase domain"/>
    <property type="match status" value="1"/>
</dbReference>
<keyword evidence="2" id="KW-0560">Oxidoreductase</keyword>
<evidence type="ECO:0000256" key="2">
    <source>
        <dbReference type="ARBA" id="ARBA00023002"/>
    </source>
</evidence>
<comment type="function">
    <text evidence="4">Proton-conducting pore forming of the V0 complex of vacuolar(H+)-ATPase (V-ATPase), a multisubunit enzyme composed of a peripheral complex (V1) that hydrolyzes ATP and a membrane integral complex (V0) that translocates protons. V-ATPase is responsible for acidifying and maintaining the pH of intracellular compartments.</text>
</comment>
<dbReference type="CDD" id="cd18176">
    <property type="entry name" value="ATP-synt_Vo_c_ATP6C_rpt2"/>
    <property type="match status" value="1"/>
</dbReference>
<evidence type="ECO:0000256" key="3">
    <source>
        <dbReference type="ARBA" id="ARBA00023065"/>
    </source>
</evidence>
<dbReference type="Pfam" id="PF00248">
    <property type="entry name" value="Aldo_ket_red"/>
    <property type="match status" value="1"/>
</dbReference>
<dbReference type="InterPro" id="IPR035921">
    <property type="entry name" value="F/V-ATP_Csub_sf"/>
</dbReference>
<dbReference type="OrthoDB" id="37537at2759"/>
<dbReference type="GO" id="GO:0033179">
    <property type="term" value="C:proton-transporting V-type ATPase, V0 domain"/>
    <property type="evidence" value="ECO:0007669"/>
    <property type="project" value="InterPro"/>
</dbReference>
<comment type="subcellular location">
    <subcellularLocation>
        <location evidence="4">Vacuole membrane</location>
        <topology evidence="4">Multi-pass membrane protein</topology>
    </subcellularLocation>
</comment>
<dbReference type="GO" id="GO:0016491">
    <property type="term" value="F:oxidoreductase activity"/>
    <property type="evidence" value="ECO:0007669"/>
    <property type="project" value="UniProtKB-KW"/>
</dbReference>
<dbReference type="InterPro" id="IPR011555">
    <property type="entry name" value="ATPase_proteolipid_su_C_euk"/>
</dbReference>
<accession>A0A0B7G1B0</accession>
<dbReference type="PANTHER" id="PTHR43625:SF40">
    <property type="entry name" value="ALDO-KETO REDUCTASE YAKC [NADP(+)]"/>
    <property type="match status" value="1"/>
</dbReference>
<protein>
    <recommendedName>
        <fullName evidence="4">V-type proton ATPase proteolipid subunit</fullName>
    </recommendedName>
</protein>
<dbReference type="Gene3D" id="1.20.120.610">
    <property type="entry name" value="lithium bound rotor ring of v- atpase"/>
    <property type="match status" value="2"/>
</dbReference>
<dbReference type="NCBIfam" id="TIGR01100">
    <property type="entry name" value="V_ATP_synt_C"/>
    <property type="match status" value="1"/>
</dbReference>
<dbReference type="GO" id="GO:0005774">
    <property type="term" value="C:vacuolar membrane"/>
    <property type="evidence" value="ECO:0007669"/>
    <property type="project" value="UniProtKB-SubCell"/>
</dbReference>
<name>A0A0B7G1B0_THACB</name>
<sequence length="406" mass="44042">MSGMTLHRSYGTAKSSIGISATSIIRPDLMVRSCVPVVMAGIIAVCLSGPAAEDTDDTDPQNVKIYGLVVSVVISDNLHPKMPLFTSVIQLGAGLSVGLSGLAAGFAIGVVGDAGVRGTAIQPRLFVGMGDSEELIGNWFKRTGKRDQIFLATKFGIIFDQSGASANGTPEYAKQCFEESLKKLGVETIDLYYVHRIDPKTPIEITMNCLAELVKAGKIRYIGLSQPSPSTLRRAHKIHPIAAIQVEYSPFERSIEQKGHLLETARELGVAVVAYSPLGKGILTGQVTSHSDFSDSDLRKQIPKYAQENFPKILDLVDKFKQVGKAHNATSGQAALVYLLEQGDDIIPIPGSQRIEYIEENVGASQIKLTPEELQTLRKLVNETEMRGDQYPAQLQAMLYVDTPEL</sequence>
<evidence type="ECO:0000313" key="7">
    <source>
        <dbReference type="Proteomes" id="UP000059188"/>
    </source>
</evidence>
<dbReference type="InterPro" id="IPR036812">
    <property type="entry name" value="NAD(P)_OxRdtase_dom_sf"/>
</dbReference>
<evidence type="ECO:0000256" key="1">
    <source>
        <dbReference type="ARBA" id="ARBA00022448"/>
    </source>
</evidence>
<comment type="similarity">
    <text evidence="4">Belongs to the V-ATPase proteolipid subunit family.</text>
</comment>
<reference evidence="6 7" key="1">
    <citation type="submission" date="2014-11" db="EMBL/GenBank/DDBJ databases">
        <authorList>
            <person name="Wibberg Daniel"/>
        </authorList>
    </citation>
    <scope>NUCLEOTIDE SEQUENCE [LARGE SCALE GENOMIC DNA]</scope>
    <source>
        <strain evidence="6">Rhizoctonia solani AG1-IB 7/3/14</strain>
    </source>
</reference>
<evidence type="ECO:0000256" key="4">
    <source>
        <dbReference type="RuleBase" id="RU363060"/>
    </source>
</evidence>
<dbReference type="PRINTS" id="PR00122">
    <property type="entry name" value="VACATPASE"/>
</dbReference>
<feature type="domain" description="NADP-dependent oxidoreductase" evidence="5">
    <location>
        <begin position="128"/>
        <end position="380"/>
    </location>
</feature>
<dbReference type="GO" id="GO:0046961">
    <property type="term" value="F:proton-transporting ATPase activity, rotational mechanism"/>
    <property type="evidence" value="ECO:0007669"/>
    <property type="project" value="InterPro"/>
</dbReference>